<sequence length="649" mass="71765">MRLQSVKRLPEPNPLNPTHPNKWRPVSFKSSLNNCFITVFFLFANVGVASAELSLDGYWEDKSGYEGIQKAINQTYLPFDGSMTKGYSDSALWLKINIPGTGSTSEIAIVVRPAFLRGLELYDPVLEENGPDPAPLVSGRDAPIVDKTYIGLDNGFIIKPSQHSRDVFIRVKSTTSLTVDLAVMPLAKANRYSHYVAGFVAIFVAFLMSFWLWSVVTWSIRRESLFGFFALRQFYATLHVFVYFGGLRFFGSEVLDSGGKNVVHTLTISTIIVASGYFDMRLISEFKPSHRLRKVITALLCLPLLSVALLAADQTLLALQFATMLVLVVMALLVLFAFTTSNPDRLPLGGMAMVVIRVGYAAMGIVVIVPILMLQNLIPVNVSAVQLTFLQSIMSTIVLFSLLSIRNRQRDFEARDAIIKGEIAEADWRRETALREEKESFLSMLTHELRNPLSVIRLMTSGTSAGAVAVQKAATEMARLIERVEQSERMDEESLHGEKARIDVGDEIRKLAQELGIQDQIDIDVTGAGTALLNGEMFRSILRNLLENAAKYSAVPSRIGVSVEPAVADGPVDGLQVEVTNEIGNSGAPDVQLLFTKYYRTKGAHRHPGSGLGLYLVSRWTKTLGWQIAYRPDGGADRPRAVFSLWVPL</sequence>
<dbReference type="Gene3D" id="1.10.287.130">
    <property type="match status" value="1"/>
</dbReference>
<dbReference type="Pfam" id="PF00512">
    <property type="entry name" value="HisKA"/>
    <property type="match status" value="1"/>
</dbReference>
<keyword evidence="5" id="KW-1133">Transmembrane helix</keyword>
<proteinExistence type="predicted"/>
<dbReference type="SUPFAM" id="SSF47384">
    <property type="entry name" value="Homodimeric domain of signal transducing histidine kinase"/>
    <property type="match status" value="1"/>
</dbReference>
<dbReference type="InterPro" id="IPR036097">
    <property type="entry name" value="HisK_dim/P_sf"/>
</dbReference>
<dbReference type="GO" id="GO:0000155">
    <property type="term" value="F:phosphorelay sensor kinase activity"/>
    <property type="evidence" value="ECO:0007669"/>
    <property type="project" value="InterPro"/>
</dbReference>
<dbReference type="SUPFAM" id="SSF55874">
    <property type="entry name" value="ATPase domain of HSP90 chaperone/DNA topoisomerase II/histidine kinase"/>
    <property type="match status" value="1"/>
</dbReference>
<dbReference type="Gene3D" id="2.60.40.2380">
    <property type="match status" value="1"/>
</dbReference>
<evidence type="ECO:0000256" key="4">
    <source>
        <dbReference type="SAM" id="MobiDB-lite"/>
    </source>
</evidence>
<feature type="transmembrane region" description="Helical" evidence="5">
    <location>
        <begin position="318"/>
        <end position="338"/>
    </location>
</feature>
<evidence type="ECO:0000313" key="8">
    <source>
        <dbReference type="Proteomes" id="UP000244496"/>
    </source>
</evidence>
<feature type="transmembrane region" description="Helical" evidence="5">
    <location>
        <begin position="262"/>
        <end position="283"/>
    </location>
</feature>
<dbReference type="InterPro" id="IPR003661">
    <property type="entry name" value="HisK_dim/P_dom"/>
</dbReference>
<feature type="transmembrane region" description="Helical" evidence="5">
    <location>
        <begin position="295"/>
        <end position="312"/>
    </location>
</feature>
<dbReference type="InterPro" id="IPR036890">
    <property type="entry name" value="HATPase_C_sf"/>
</dbReference>
<dbReference type="RefSeq" id="WP_108437352.1">
    <property type="nucleotide sequence ID" value="NZ_CP028919.1"/>
</dbReference>
<feature type="domain" description="Histidine kinase" evidence="6">
    <location>
        <begin position="444"/>
        <end position="649"/>
    </location>
</feature>
<dbReference type="PANTHER" id="PTHR43547:SF2">
    <property type="entry name" value="HYBRID SIGNAL TRANSDUCTION HISTIDINE KINASE C"/>
    <property type="match status" value="1"/>
</dbReference>
<dbReference type="InterPro" id="IPR011622">
    <property type="entry name" value="7TMR_DISM_rcpt_extracell_dom2"/>
</dbReference>
<dbReference type="SMART" id="SM00388">
    <property type="entry name" value="HisKA"/>
    <property type="match status" value="1"/>
</dbReference>
<name>A0A2S0URW3_9RHOB</name>
<geneLocation type="plasmid" evidence="7">
    <name>unnamed1</name>
</geneLocation>
<dbReference type="InterPro" id="IPR005467">
    <property type="entry name" value="His_kinase_dom"/>
</dbReference>
<dbReference type="PANTHER" id="PTHR43547">
    <property type="entry name" value="TWO-COMPONENT HISTIDINE KINASE"/>
    <property type="match status" value="1"/>
</dbReference>
<evidence type="ECO:0000259" key="6">
    <source>
        <dbReference type="PROSITE" id="PS50109"/>
    </source>
</evidence>
<dbReference type="EC" id="2.7.13.3" evidence="2"/>
<dbReference type="KEGG" id="geh:HYN69_18220"/>
<feature type="transmembrane region" description="Helical" evidence="5">
    <location>
        <begin position="225"/>
        <end position="250"/>
    </location>
</feature>
<evidence type="ECO:0000256" key="3">
    <source>
        <dbReference type="ARBA" id="ARBA00022553"/>
    </source>
</evidence>
<dbReference type="InterPro" id="IPR003594">
    <property type="entry name" value="HATPase_dom"/>
</dbReference>
<dbReference type="PROSITE" id="PS50109">
    <property type="entry name" value="HIS_KIN"/>
    <property type="match status" value="1"/>
</dbReference>
<dbReference type="Pfam" id="PF07696">
    <property type="entry name" value="7TMR-DISMED2"/>
    <property type="match status" value="1"/>
</dbReference>
<evidence type="ECO:0000256" key="2">
    <source>
        <dbReference type="ARBA" id="ARBA00012438"/>
    </source>
</evidence>
<dbReference type="AlphaFoldDB" id="A0A2S0URW3"/>
<dbReference type="EMBL" id="CP028919">
    <property type="protein sequence ID" value="AWB50545.1"/>
    <property type="molecule type" value="Genomic_DNA"/>
</dbReference>
<feature type="transmembrane region" description="Helical" evidence="5">
    <location>
        <begin position="384"/>
        <end position="405"/>
    </location>
</feature>
<comment type="catalytic activity">
    <reaction evidence="1">
        <text>ATP + protein L-histidine = ADP + protein N-phospho-L-histidine.</text>
        <dbReference type="EC" id="2.7.13.3"/>
    </reaction>
</comment>
<keyword evidence="3" id="KW-0597">Phosphoprotein</keyword>
<accession>A0A2S0URW3</accession>
<keyword evidence="8" id="KW-1185">Reference proteome</keyword>
<feature type="region of interest" description="Disordered" evidence="4">
    <location>
        <begin position="1"/>
        <end position="20"/>
    </location>
</feature>
<protein>
    <recommendedName>
        <fullName evidence="2">histidine kinase</fullName>
        <ecNumber evidence="2">2.7.13.3</ecNumber>
    </recommendedName>
</protein>
<feature type="transmembrane region" description="Helical" evidence="5">
    <location>
        <begin position="192"/>
        <end position="213"/>
    </location>
</feature>
<evidence type="ECO:0000256" key="5">
    <source>
        <dbReference type="SAM" id="Phobius"/>
    </source>
</evidence>
<dbReference type="Pfam" id="PF02518">
    <property type="entry name" value="HATPase_c"/>
    <property type="match status" value="1"/>
</dbReference>
<gene>
    <name evidence="7" type="ORF">HYN69_18220</name>
</gene>
<reference evidence="7 8" key="1">
    <citation type="submission" date="2018-04" db="EMBL/GenBank/DDBJ databases">
        <title>Genome sequencing of Gemmobacter.</title>
        <authorList>
            <person name="Yi H."/>
            <person name="Baek M.-G."/>
        </authorList>
    </citation>
    <scope>NUCLEOTIDE SEQUENCE [LARGE SCALE GENOMIC DNA]</scope>
    <source>
        <strain evidence="7 8">HYN0069</strain>
        <plasmid evidence="8">Plasmid unnamed1</plasmid>
    </source>
</reference>
<dbReference type="CDD" id="cd00082">
    <property type="entry name" value="HisKA"/>
    <property type="match status" value="1"/>
</dbReference>
<dbReference type="Gene3D" id="3.30.565.10">
    <property type="entry name" value="Histidine kinase-like ATPase, C-terminal domain"/>
    <property type="match status" value="1"/>
</dbReference>
<keyword evidence="7" id="KW-0614">Plasmid</keyword>
<evidence type="ECO:0000313" key="7">
    <source>
        <dbReference type="EMBL" id="AWB50545.1"/>
    </source>
</evidence>
<dbReference type="SMART" id="SM00387">
    <property type="entry name" value="HATPase_c"/>
    <property type="match status" value="1"/>
</dbReference>
<dbReference type="OrthoDB" id="913606at2"/>
<dbReference type="Proteomes" id="UP000244496">
    <property type="component" value="Plasmid unnamed1"/>
</dbReference>
<organism evidence="7 8">
    <name type="scientific">Paragemmobacter aquarius</name>
    <dbReference type="NCBI Taxonomy" id="2169400"/>
    <lineage>
        <taxon>Bacteria</taxon>
        <taxon>Pseudomonadati</taxon>
        <taxon>Pseudomonadota</taxon>
        <taxon>Alphaproteobacteria</taxon>
        <taxon>Rhodobacterales</taxon>
        <taxon>Paracoccaceae</taxon>
        <taxon>Paragemmobacter</taxon>
    </lineage>
</organism>
<keyword evidence="5" id="KW-0812">Transmembrane</keyword>
<evidence type="ECO:0000256" key="1">
    <source>
        <dbReference type="ARBA" id="ARBA00000085"/>
    </source>
</evidence>
<keyword evidence="5" id="KW-0472">Membrane</keyword>
<feature type="transmembrane region" description="Helical" evidence="5">
    <location>
        <begin position="350"/>
        <end position="372"/>
    </location>
</feature>